<evidence type="ECO:0000313" key="12">
    <source>
        <dbReference type="Proteomes" id="UP000050761"/>
    </source>
</evidence>
<evidence type="ECO:0000256" key="8">
    <source>
        <dbReference type="ARBA" id="ARBA00023170"/>
    </source>
</evidence>
<dbReference type="PRINTS" id="PR00047">
    <property type="entry name" value="STROIDFINGER"/>
</dbReference>
<dbReference type="Gene3D" id="3.30.50.10">
    <property type="entry name" value="Erythroid Transcription Factor GATA-1, subunit A"/>
    <property type="match status" value="1"/>
</dbReference>
<keyword evidence="9" id="KW-0539">Nucleus</keyword>
<keyword evidence="2" id="KW-0479">Metal-binding</keyword>
<evidence type="ECO:0000259" key="10">
    <source>
        <dbReference type="PROSITE" id="PS51030"/>
    </source>
</evidence>
<accession>A0A3P8CI43</accession>
<sequence length="174" mass="19730">MAEQESVKLTLECPFYRSASLRCTKTCRVCGDHATGYNFNVITCESCKAFFRRNALRPKVRPGSDCEINAVSRRFCQKCRLRKLALLTPNRVLLKRGSVFSIHRAHVAQLTSCASQTYDRFDSISSHTNLNAASWYVLGTQSYTVVMPRRQGMRGASQKRIDYLTDLSFLSQSV</sequence>
<dbReference type="GO" id="GO:0004879">
    <property type="term" value="F:nuclear receptor activity"/>
    <property type="evidence" value="ECO:0007669"/>
    <property type="project" value="TreeGrafter"/>
</dbReference>
<evidence type="ECO:0000256" key="4">
    <source>
        <dbReference type="ARBA" id="ARBA00022833"/>
    </source>
</evidence>
<dbReference type="OrthoDB" id="5771769at2759"/>
<accession>A0A183FR55</accession>
<dbReference type="PROSITE" id="PS51030">
    <property type="entry name" value="NUCLEAR_REC_DBD_2"/>
    <property type="match status" value="1"/>
</dbReference>
<evidence type="ECO:0000256" key="6">
    <source>
        <dbReference type="ARBA" id="ARBA00023125"/>
    </source>
</evidence>
<keyword evidence="5" id="KW-0805">Transcription regulation</keyword>
<dbReference type="EMBL" id="UZAH01026713">
    <property type="protein sequence ID" value="VDO84485.1"/>
    <property type="molecule type" value="Genomic_DNA"/>
</dbReference>
<dbReference type="GO" id="GO:0000122">
    <property type="term" value="P:negative regulation of transcription by RNA polymerase II"/>
    <property type="evidence" value="ECO:0007669"/>
    <property type="project" value="TreeGrafter"/>
</dbReference>
<feature type="domain" description="Nuclear receptor" evidence="10">
    <location>
        <begin position="24"/>
        <end position="101"/>
    </location>
</feature>
<reference evidence="11 12" key="1">
    <citation type="submission" date="2018-11" db="EMBL/GenBank/DDBJ databases">
        <authorList>
            <consortium name="Pathogen Informatics"/>
        </authorList>
    </citation>
    <scope>NUCLEOTIDE SEQUENCE [LARGE SCALE GENOMIC DNA]</scope>
</reference>
<dbReference type="GO" id="GO:0030154">
    <property type="term" value="P:cell differentiation"/>
    <property type="evidence" value="ECO:0007669"/>
    <property type="project" value="TreeGrafter"/>
</dbReference>
<dbReference type="GO" id="GO:0008270">
    <property type="term" value="F:zinc ion binding"/>
    <property type="evidence" value="ECO:0007669"/>
    <property type="project" value="UniProtKB-KW"/>
</dbReference>
<dbReference type="WBParaSite" id="HPBE_0001028701-mRNA-1">
    <property type="protein sequence ID" value="HPBE_0001028701-mRNA-1"/>
    <property type="gene ID" value="HPBE_0001028701"/>
</dbReference>
<reference evidence="13" key="2">
    <citation type="submission" date="2019-09" db="UniProtKB">
        <authorList>
            <consortium name="WormBaseParasite"/>
        </authorList>
    </citation>
    <scope>IDENTIFICATION</scope>
</reference>
<dbReference type="Proteomes" id="UP000050761">
    <property type="component" value="Unassembled WGS sequence"/>
</dbReference>
<dbReference type="InterPro" id="IPR013088">
    <property type="entry name" value="Znf_NHR/GATA"/>
</dbReference>
<dbReference type="GO" id="GO:0045944">
    <property type="term" value="P:positive regulation of transcription by RNA polymerase II"/>
    <property type="evidence" value="ECO:0007669"/>
    <property type="project" value="TreeGrafter"/>
</dbReference>
<keyword evidence="4" id="KW-0862">Zinc</keyword>
<organism evidence="12 13">
    <name type="scientific">Heligmosomoides polygyrus</name>
    <name type="common">Parasitic roundworm</name>
    <dbReference type="NCBI Taxonomy" id="6339"/>
    <lineage>
        <taxon>Eukaryota</taxon>
        <taxon>Metazoa</taxon>
        <taxon>Ecdysozoa</taxon>
        <taxon>Nematoda</taxon>
        <taxon>Chromadorea</taxon>
        <taxon>Rhabditida</taxon>
        <taxon>Rhabditina</taxon>
        <taxon>Rhabditomorpha</taxon>
        <taxon>Strongyloidea</taxon>
        <taxon>Heligmosomidae</taxon>
        <taxon>Heligmosomoides</taxon>
    </lineage>
</organism>
<protein>
    <submittedName>
        <fullName evidence="13">Nuclear receptor domain-containing protein</fullName>
    </submittedName>
</protein>
<comment type="similarity">
    <text evidence="1">Belongs to the nuclear hormone receptor family.</text>
</comment>
<evidence type="ECO:0000256" key="5">
    <source>
        <dbReference type="ARBA" id="ARBA00023015"/>
    </source>
</evidence>
<evidence type="ECO:0000256" key="9">
    <source>
        <dbReference type="ARBA" id="ARBA00023242"/>
    </source>
</evidence>
<dbReference type="Pfam" id="PF00105">
    <property type="entry name" value="zf-C4"/>
    <property type="match status" value="1"/>
</dbReference>
<keyword evidence="6" id="KW-0238">DNA-binding</keyword>
<dbReference type="GO" id="GO:0000978">
    <property type="term" value="F:RNA polymerase II cis-regulatory region sequence-specific DNA binding"/>
    <property type="evidence" value="ECO:0007669"/>
    <property type="project" value="TreeGrafter"/>
</dbReference>
<keyword evidence="8" id="KW-0675">Receptor</keyword>
<dbReference type="PROSITE" id="PS00031">
    <property type="entry name" value="NUCLEAR_REC_DBD_1"/>
    <property type="match status" value="1"/>
</dbReference>
<dbReference type="InterPro" id="IPR050234">
    <property type="entry name" value="Nuclear_hormone_rcpt_NR1"/>
</dbReference>
<keyword evidence="12" id="KW-1185">Reference proteome</keyword>
<proteinExistence type="inferred from homology"/>
<dbReference type="PANTHER" id="PTHR24082">
    <property type="entry name" value="NUCLEAR HORMONE RECEPTOR"/>
    <property type="match status" value="1"/>
</dbReference>
<evidence type="ECO:0000256" key="7">
    <source>
        <dbReference type="ARBA" id="ARBA00023163"/>
    </source>
</evidence>
<evidence type="ECO:0000313" key="11">
    <source>
        <dbReference type="EMBL" id="VDO84485.1"/>
    </source>
</evidence>
<evidence type="ECO:0000256" key="2">
    <source>
        <dbReference type="ARBA" id="ARBA00022723"/>
    </source>
</evidence>
<keyword evidence="7" id="KW-0804">Transcription</keyword>
<keyword evidence="3" id="KW-0863">Zinc-finger</keyword>
<dbReference type="AlphaFoldDB" id="A0A183FR55"/>
<dbReference type="InterPro" id="IPR001628">
    <property type="entry name" value="Znf_hrmn_rcpt"/>
</dbReference>
<evidence type="ECO:0000313" key="13">
    <source>
        <dbReference type="WBParaSite" id="HPBE_0001028701-mRNA-1"/>
    </source>
</evidence>
<name>A0A183FR55_HELPZ</name>
<evidence type="ECO:0000256" key="1">
    <source>
        <dbReference type="ARBA" id="ARBA00005993"/>
    </source>
</evidence>
<dbReference type="PANTHER" id="PTHR24082:SF494">
    <property type="entry name" value="NUCLEAR HORMONE RECEPTOR FAMILY MEMBER DAF-12"/>
    <property type="match status" value="1"/>
</dbReference>
<dbReference type="SMART" id="SM00399">
    <property type="entry name" value="ZnF_C4"/>
    <property type="match status" value="1"/>
</dbReference>
<gene>
    <name evidence="11" type="ORF">HPBE_LOCUS10288</name>
</gene>
<evidence type="ECO:0000256" key="3">
    <source>
        <dbReference type="ARBA" id="ARBA00022771"/>
    </source>
</evidence>
<dbReference type="SUPFAM" id="SSF57716">
    <property type="entry name" value="Glucocorticoid receptor-like (DNA-binding domain)"/>
    <property type="match status" value="1"/>
</dbReference>